<evidence type="ECO:0000256" key="2">
    <source>
        <dbReference type="ARBA" id="ARBA00022840"/>
    </source>
</evidence>
<dbReference type="InterPro" id="IPR025944">
    <property type="entry name" value="Sigma_54_int_dom_CS"/>
</dbReference>
<dbReference type="Pfam" id="PF00158">
    <property type="entry name" value="Sigma54_activat"/>
    <property type="match status" value="1"/>
</dbReference>
<reference evidence="9 10" key="1">
    <citation type="submission" date="2016-11" db="EMBL/GenBank/DDBJ databases">
        <authorList>
            <person name="Jaros S."/>
            <person name="Januszkiewicz K."/>
            <person name="Wedrychowicz H."/>
        </authorList>
    </citation>
    <scope>NUCLEOTIDE SEQUENCE [LARGE SCALE GENOMIC DNA]</scope>
    <source>
        <strain evidence="9 10">DSM 26883</strain>
    </source>
</reference>
<dbReference type="EMBL" id="FQVD01000017">
    <property type="protein sequence ID" value="SHF37602.1"/>
    <property type="molecule type" value="Genomic_DNA"/>
</dbReference>
<dbReference type="AlphaFoldDB" id="A0A1M5B5Z5"/>
<dbReference type="PROSITE" id="PS50045">
    <property type="entry name" value="SIGMA54_INTERACT_4"/>
    <property type="match status" value="1"/>
</dbReference>
<dbReference type="RefSeq" id="WP_025075378.1">
    <property type="nucleotide sequence ID" value="NZ_FQVD01000017.1"/>
</dbReference>
<dbReference type="InterPro" id="IPR002197">
    <property type="entry name" value="HTH_Fis"/>
</dbReference>
<dbReference type="PANTHER" id="PTHR32071">
    <property type="entry name" value="TRANSCRIPTIONAL REGULATORY PROTEIN"/>
    <property type="match status" value="1"/>
</dbReference>
<dbReference type="FunFam" id="3.40.50.300:FF:000006">
    <property type="entry name" value="DNA-binding transcriptional regulator NtrC"/>
    <property type="match status" value="1"/>
</dbReference>
<evidence type="ECO:0000256" key="4">
    <source>
        <dbReference type="ARBA" id="ARBA00023125"/>
    </source>
</evidence>
<dbReference type="SUPFAM" id="SSF52540">
    <property type="entry name" value="P-loop containing nucleoside triphosphate hydrolases"/>
    <property type="match status" value="1"/>
</dbReference>
<feature type="domain" description="Sigma-54 factor interaction" evidence="7">
    <location>
        <begin position="158"/>
        <end position="387"/>
    </location>
</feature>
<keyword evidence="4" id="KW-0238">DNA-binding</keyword>
<evidence type="ECO:0000259" key="7">
    <source>
        <dbReference type="PROSITE" id="PS50045"/>
    </source>
</evidence>
<dbReference type="OrthoDB" id="9810703at2"/>
<dbReference type="SUPFAM" id="SSF46689">
    <property type="entry name" value="Homeodomain-like"/>
    <property type="match status" value="1"/>
</dbReference>
<gene>
    <name evidence="9" type="ORF">SAMN05444349_11776</name>
</gene>
<dbReference type="SMART" id="SM00382">
    <property type="entry name" value="AAA"/>
    <property type="match status" value="1"/>
</dbReference>
<dbReference type="PROSITE" id="PS00676">
    <property type="entry name" value="SIGMA54_INTERACT_2"/>
    <property type="match status" value="1"/>
</dbReference>
<dbReference type="InterPro" id="IPR009057">
    <property type="entry name" value="Homeodomain-like_sf"/>
</dbReference>
<dbReference type="Gene3D" id="3.40.50.2300">
    <property type="match status" value="1"/>
</dbReference>
<evidence type="ECO:0000256" key="5">
    <source>
        <dbReference type="ARBA" id="ARBA00023163"/>
    </source>
</evidence>
<dbReference type="PANTHER" id="PTHR32071:SF14">
    <property type="entry name" value="TRANSCRIPTIONAL REGULATORY PROTEIN RTCR"/>
    <property type="match status" value="1"/>
</dbReference>
<dbReference type="Pfam" id="PF25601">
    <property type="entry name" value="AAA_lid_14"/>
    <property type="match status" value="1"/>
</dbReference>
<feature type="modified residue" description="4-aspartylphosphate" evidence="6">
    <location>
        <position position="81"/>
    </location>
</feature>
<dbReference type="InterPro" id="IPR011006">
    <property type="entry name" value="CheY-like_superfamily"/>
</dbReference>
<feature type="domain" description="Response regulatory" evidence="8">
    <location>
        <begin position="31"/>
        <end position="146"/>
    </location>
</feature>
<dbReference type="PRINTS" id="PR01590">
    <property type="entry name" value="HTHFIS"/>
</dbReference>
<accession>A0A1M5B5Z5</accession>
<keyword evidence="3" id="KW-0805">Transcription regulation</keyword>
<dbReference type="SMART" id="SM00448">
    <property type="entry name" value="REC"/>
    <property type="match status" value="1"/>
</dbReference>
<dbReference type="STRING" id="871325.SAMN05444349_11776"/>
<dbReference type="InterPro" id="IPR001789">
    <property type="entry name" value="Sig_transdc_resp-reg_receiver"/>
</dbReference>
<evidence type="ECO:0000256" key="6">
    <source>
        <dbReference type="PROSITE-ProRule" id="PRU00169"/>
    </source>
</evidence>
<keyword evidence="10" id="KW-1185">Reference proteome</keyword>
<evidence type="ECO:0000313" key="10">
    <source>
        <dbReference type="Proteomes" id="UP000184436"/>
    </source>
</evidence>
<name>A0A1M5B5Z5_9BACE</name>
<dbReference type="GO" id="GO:0000160">
    <property type="term" value="P:phosphorelay signal transduction system"/>
    <property type="evidence" value="ECO:0007669"/>
    <property type="project" value="InterPro"/>
</dbReference>
<dbReference type="InterPro" id="IPR058031">
    <property type="entry name" value="AAA_lid_NorR"/>
</dbReference>
<dbReference type="InterPro" id="IPR002078">
    <property type="entry name" value="Sigma_54_int"/>
</dbReference>
<keyword evidence="2" id="KW-0067">ATP-binding</keyword>
<sequence length="461" mass="51917">MEKNRRQAESRSQACLDYAETRRRKTDAKGKILIIEDNAPYARYLGNWLRPHGYEVETACHSASAKKMLGGENTYVCVLADIRLPDGDGVEILAWMRKRGIAIPYIVMTQNEDVTSAVKAMKLGAKDYLPKKMIDEHSLLKTIQDAIGETKRRKAVIYKRNSHAYTVMMKKVKMVSAISISVLITGENGSGKEHVAQAIHEHGNRSSKPFIAVDCGTLPKELSASALFGHKRGAFTGATEDKVGFFGQANGGTLFLDEIGNLSMEAQVMLLRALQEQTYRPVGSERDEHCNVRVIAATNEDLKKAIEEGPFRQDLYYRLNEFDIHLPPLRDCPDDILPLAEFFKESFHEETECEAGGFTEETKRLLLSYSWPGNVRELRNCIRKAVLMADGGEITPDLLELDVSLKNQNNPLTLKNGWEERQRILAALERARWNKSKAAELLGISRPTLYEKIEKYDLGKL</sequence>
<keyword evidence="5" id="KW-0804">Transcription</keyword>
<dbReference type="SUPFAM" id="SSF52172">
    <property type="entry name" value="CheY-like"/>
    <property type="match status" value="1"/>
</dbReference>
<dbReference type="CDD" id="cd00009">
    <property type="entry name" value="AAA"/>
    <property type="match status" value="1"/>
</dbReference>
<dbReference type="Gene3D" id="3.40.50.300">
    <property type="entry name" value="P-loop containing nucleotide triphosphate hydrolases"/>
    <property type="match status" value="1"/>
</dbReference>
<keyword evidence="6" id="KW-0597">Phosphoprotein</keyword>
<protein>
    <submittedName>
        <fullName evidence="9">Two-component system, NtrC family, response regulator HydG</fullName>
    </submittedName>
</protein>
<dbReference type="InterPro" id="IPR027417">
    <property type="entry name" value="P-loop_NTPase"/>
</dbReference>
<evidence type="ECO:0000259" key="8">
    <source>
        <dbReference type="PROSITE" id="PS50110"/>
    </source>
</evidence>
<evidence type="ECO:0000256" key="1">
    <source>
        <dbReference type="ARBA" id="ARBA00022741"/>
    </source>
</evidence>
<dbReference type="GO" id="GO:0005524">
    <property type="term" value="F:ATP binding"/>
    <property type="evidence" value="ECO:0007669"/>
    <property type="project" value="UniProtKB-KW"/>
</dbReference>
<dbReference type="GO" id="GO:0043565">
    <property type="term" value="F:sequence-specific DNA binding"/>
    <property type="evidence" value="ECO:0007669"/>
    <property type="project" value="InterPro"/>
</dbReference>
<dbReference type="Gene3D" id="1.10.8.60">
    <property type="match status" value="1"/>
</dbReference>
<organism evidence="9 10">
    <name type="scientific">Bacteroides faecichinchillae</name>
    <dbReference type="NCBI Taxonomy" id="871325"/>
    <lineage>
        <taxon>Bacteria</taxon>
        <taxon>Pseudomonadati</taxon>
        <taxon>Bacteroidota</taxon>
        <taxon>Bacteroidia</taxon>
        <taxon>Bacteroidales</taxon>
        <taxon>Bacteroidaceae</taxon>
        <taxon>Bacteroides</taxon>
    </lineage>
</organism>
<dbReference type="Proteomes" id="UP000184436">
    <property type="component" value="Unassembled WGS sequence"/>
</dbReference>
<dbReference type="Pfam" id="PF02954">
    <property type="entry name" value="HTH_8"/>
    <property type="match status" value="1"/>
</dbReference>
<dbReference type="Gene3D" id="1.10.10.60">
    <property type="entry name" value="Homeodomain-like"/>
    <property type="match status" value="1"/>
</dbReference>
<dbReference type="GO" id="GO:0006355">
    <property type="term" value="P:regulation of DNA-templated transcription"/>
    <property type="evidence" value="ECO:0007669"/>
    <property type="project" value="InterPro"/>
</dbReference>
<dbReference type="PROSITE" id="PS50110">
    <property type="entry name" value="RESPONSE_REGULATORY"/>
    <property type="match status" value="1"/>
</dbReference>
<dbReference type="InterPro" id="IPR025943">
    <property type="entry name" value="Sigma_54_int_dom_ATP-bd_2"/>
</dbReference>
<keyword evidence="1" id="KW-0547">Nucleotide-binding</keyword>
<dbReference type="InterPro" id="IPR003593">
    <property type="entry name" value="AAA+_ATPase"/>
</dbReference>
<dbReference type="Pfam" id="PF00072">
    <property type="entry name" value="Response_reg"/>
    <property type="match status" value="1"/>
</dbReference>
<dbReference type="CDD" id="cd00156">
    <property type="entry name" value="REC"/>
    <property type="match status" value="1"/>
</dbReference>
<dbReference type="PROSITE" id="PS00688">
    <property type="entry name" value="SIGMA54_INTERACT_3"/>
    <property type="match status" value="1"/>
</dbReference>
<evidence type="ECO:0000313" key="9">
    <source>
        <dbReference type="EMBL" id="SHF37602.1"/>
    </source>
</evidence>
<proteinExistence type="predicted"/>
<evidence type="ECO:0000256" key="3">
    <source>
        <dbReference type="ARBA" id="ARBA00023015"/>
    </source>
</evidence>